<name>A0A9P6HK86_9AGAM</name>
<comment type="caution">
    <text evidence="1">The sequence shown here is derived from an EMBL/GenBank/DDBJ whole genome shotgun (WGS) entry which is preliminary data.</text>
</comment>
<reference evidence="1" key="1">
    <citation type="journal article" date="2020" name="Nat. Commun.">
        <title>Large-scale genome sequencing of mycorrhizal fungi provides insights into the early evolution of symbiotic traits.</title>
        <authorList>
            <person name="Miyauchi S."/>
            <person name="Kiss E."/>
            <person name="Kuo A."/>
            <person name="Drula E."/>
            <person name="Kohler A."/>
            <person name="Sanchez-Garcia M."/>
            <person name="Morin E."/>
            <person name="Andreopoulos B."/>
            <person name="Barry K.W."/>
            <person name="Bonito G."/>
            <person name="Buee M."/>
            <person name="Carver A."/>
            <person name="Chen C."/>
            <person name="Cichocki N."/>
            <person name="Clum A."/>
            <person name="Culley D."/>
            <person name="Crous P.W."/>
            <person name="Fauchery L."/>
            <person name="Girlanda M."/>
            <person name="Hayes R.D."/>
            <person name="Keri Z."/>
            <person name="LaButti K."/>
            <person name="Lipzen A."/>
            <person name="Lombard V."/>
            <person name="Magnuson J."/>
            <person name="Maillard F."/>
            <person name="Murat C."/>
            <person name="Nolan M."/>
            <person name="Ohm R.A."/>
            <person name="Pangilinan J."/>
            <person name="Pereira M.F."/>
            <person name="Perotto S."/>
            <person name="Peter M."/>
            <person name="Pfister S."/>
            <person name="Riley R."/>
            <person name="Sitrit Y."/>
            <person name="Stielow J.B."/>
            <person name="Szollosi G."/>
            <person name="Zifcakova L."/>
            <person name="Stursova M."/>
            <person name="Spatafora J.W."/>
            <person name="Tedersoo L."/>
            <person name="Vaario L.M."/>
            <person name="Yamada A."/>
            <person name="Yan M."/>
            <person name="Wang P."/>
            <person name="Xu J."/>
            <person name="Bruns T."/>
            <person name="Baldrian P."/>
            <person name="Vilgalys R."/>
            <person name="Dunand C."/>
            <person name="Henrissat B."/>
            <person name="Grigoriev I.V."/>
            <person name="Hibbett D."/>
            <person name="Nagy L.G."/>
            <person name="Martin F.M."/>
        </authorList>
    </citation>
    <scope>NUCLEOTIDE SEQUENCE</scope>
    <source>
        <strain evidence="1">UH-Tt-Lm1</strain>
    </source>
</reference>
<dbReference type="OrthoDB" id="2848267at2759"/>
<gene>
    <name evidence="1" type="ORF">BJ322DRAFT_1105126</name>
</gene>
<protein>
    <recommendedName>
        <fullName evidence="3">F-box domain-containing protein</fullName>
    </recommendedName>
</protein>
<proteinExistence type="predicted"/>
<dbReference type="SUPFAM" id="SSF81383">
    <property type="entry name" value="F-box domain"/>
    <property type="match status" value="1"/>
</dbReference>
<dbReference type="Proteomes" id="UP000736335">
    <property type="component" value="Unassembled WGS sequence"/>
</dbReference>
<sequence length="369" mass="42188">MSSFHLPQEITDHILDHLHDETETLRQCSLVSRSWIQGSRKHLFCQVSFGSSLLLKRWEKAFPNPLNSPGFYIRRLVVNGPEVFANVSGEYDWTQAFSRVVELEMWSRTNNPRFHFLLQLLIISERLCIAVAPLLPSHILKIICSLPLLEDLSIAGYEVGDDDDDDDACTVSQPSTSPPLTGTFQIRWTRGIGPTARQLLALPNGIRFRDLDCAWCIESDLRWIKALVDRCADTLQYVRLDRKVVKASCASPIDFSRATKLKEVTLQLDDLGDVLTAMALKTLTPDHRDLRMISICAIVDDYVNDEPRFEEIRRSWMGLDRFLVQLRESTAFDTRVVYSKGKVGKGLQEHVESLFPEMRKRGIIKLEEL</sequence>
<keyword evidence="2" id="KW-1185">Reference proteome</keyword>
<evidence type="ECO:0000313" key="1">
    <source>
        <dbReference type="EMBL" id="KAF9789262.1"/>
    </source>
</evidence>
<dbReference type="EMBL" id="WIUZ02000003">
    <property type="protein sequence ID" value="KAF9789262.1"/>
    <property type="molecule type" value="Genomic_DNA"/>
</dbReference>
<reference evidence="1" key="2">
    <citation type="submission" date="2020-11" db="EMBL/GenBank/DDBJ databases">
        <authorList>
            <consortium name="DOE Joint Genome Institute"/>
            <person name="Kuo A."/>
            <person name="Miyauchi S."/>
            <person name="Kiss E."/>
            <person name="Drula E."/>
            <person name="Kohler A."/>
            <person name="Sanchez-Garcia M."/>
            <person name="Andreopoulos B."/>
            <person name="Barry K.W."/>
            <person name="Bonito G."/>
            <person name="Buee M."/>
            <person name="Carver A."/>
            <person name="Chen C."/>
            <person name="Cichocki N."/>
            <person name="Clum A."/>
            <person name="Culley D."/>
            <person name="Crous P.W."/>
            <person name="Fauchery L."/>
            <person name="Girlanda M."/>
            <person name="Hayes R."/>
            <person name="Keri Z."/>
            <person name="Labutti K."/>
            <person name="Lipzen A."/>
            <person name="Lombard V."/>
            <person name="Magnuson J."/>
            <person name="Maillard F."/>
            <person name="Morin E."/>
            <person name="Murat C."/>
            <person name="Nolan M."/>
            <person name="Ohm R."/>
            <person name="Pangilinan J."/>
            <person name="Pereira M."/>
            <person name="Perotto S."/>
            <person name="Peter M."/>
            <person name="Riley R."/>
            <person name="Sitrit Y."/>
            <person name="Stielow B."/>
            <person name="Szollosi G."/>
            <person name="Zifcakova L."/>
            <person name="Stursova M."/>
            <person name="Spatafora J.W."/>
            <person name="Tedersoo L."/>
            <person name="Vaario L.-M."/>
            <person name="Yamada A."/>
            <person name="Yan M."/>
            <person name="Wang P."/>
            <person name="Xu J."/>
            <person name="Bruns T."/>
            <person name="Baldrian P."/>
            <person name="Vilgalys R."/>
            <person name="Henrissat B."/>
            <person name="Grigoriev I.V."/>
            <person name="Hibbett D."/>
            <person name="Nagy L.G."/>
            <person name="Martin F.M."/>
        </authorList>
    </citation>
    <scope>NUCLEOTIDE SEQUENCE</scope>
    <source>
        <strain evidence="1">UH-Tt-Lm1</strain>
    </source>
</reference>
<evidence type="ECO:0008006" key="3">
    <source>
        <dbReference type="Google" id="ProtNLM"/>
    </source>
</evidence>
<evidence type="ECO:0000313" key="2">
    <source>
        <dbReference type="Proteomes" id="UP000736335"/>
    </source>
</evidence>
<accession>A0A9P6HK86</accession>
<dbReference type="AlphaFoldDB" id="A0A9P6HK86"/>
<dbReference type="InterPro" id="IPR036047">
    <property type="entry name" value="F-box-like_dom_sf"/>
</dbReference>
<organism evidence="1 2">
    <name type="scientific">Thelephora terrestris</name>
    <dbReference type="NCBI Taxonomy" id="56493"/>
    <lineage>
        <taxon>Eukaryota</taxon>
        <taxon>Fungi</taxon>
        <taxon>Dikarya</taxon>
        <taxon>Basidiomycota</taxon>
        <taxon>Agaricomycotina</taxon>
        <taxon>Agaricomycetes</taxon>
        <taxon>Thelephorales</taxon>
        <taxon>Thelephoraceae</taxon>
        <taxon>Thelephora</taxon>
    </lineage>
</organism>